<dbReference type="RefSeq" id="WP_184882994.1">
    <property type="nucleotide sequence ID" value="NZ_BOOV01000005.1"/>
</dbReference>
<evidence type="ECO:0000313" key="4">
    <source>
        <dbReference type="EMBL" id="MBB4702910.1"/>
    </source>
</evidence>
<dbReference type="InterPro" id="IPR036625">
    <property type="entry name" value="E3-bd_dom_sf"/>
</dbReference>
<dbReference type="InterPro" id="IPR055370">
    <property type="entry name" value="Lsr2_DNA-bd"/>
</dbReference>
<accession>A0A7W7GBJ9</accession>
<feature type="region of interest" description="Disordered" evidence="2">
    <location>
        <begin position="59"/>
        <end position="86"/>
    </location>
</feature>
<dbReference type="Proteomes" id="UP000542210">
    <property type="component" value="Unassembled WGS sequence"/>
</dbReference>
<protein>
    <recommendedName>
        <fullName evidence="3">Lsr2 DNA-binding domain-containing protein</fullName>
    </recommendedName>
</protein>
<dbReference type="Gene3D" id="4.10.320.10">
    <property type="entry name" value="E3-binding domain"/>
    <property type="match status" value="1"/>
</dbReference>
<feature type="domain" description="Lsr2 DNA-binding" evidence="3">
    <location>
        <begin position="84"/>
        <end position="112"/>
    </location>
</feature>
<comment type="caution">
    <text evidence="4">The sequence shown here is derived from an EMBL/GenBank/DDBJ whole genome shotgun (WGS) entry which is preliminary data.</text>
</comment>
<feature type="region of interest" description="Disordered" evidence="2">
    <location>
        <begin position="116"/>
        <end position="137"/>
    </location>
</feature>
<evidence type="ECO:0000313" key="5">
    <source>
        <dbReference type="Proteomes" id="UP000542210"/>
    </source>
</evidence>
<evidence type="ECO:0000256" key="2">
    <source>
        <dbReference type="SAM" id="MobiDB-lite"/>
    </source>
</evidence>
<keyword evidence="5" id="KW-1185">Reference proteome</keyword>
<evidence type="ECO:0000259" key="3">
    <source>
        <dbReference type="Pfam" id="PF23359"/>
    </source>
</evidence>
<dbReference type="EMBL" id="JACHND010000001">
    <property type="protein sequence ID" value="MBB4702910.1"/>
    <property type="molecule type" value="Genomic_DNA"/>
</dbReference>
<evidence type="ECO:0000256" key="1">
    <source>
        <dbReference type="ARBA" id="ARBA00023125"/>
    </source>
</evidence>
<reference evidence="4 5" key="1">
    <citation type="submission" date="2020-08" db="EMBL/GenBank/DDBJ databases">
        <title>Sequencing the genomes of 1000 actinobacteria strains.</title>
        <authorList>
            <person name="Klenk H.-P."/>
        </authorList>
    </citation>
    <scope>NUCLEOTIDE SEQUENCE [LARGE SCALE GENOMIC DNA]</scope>
    <source>
        <strain evidence="4 5">DSM 45784</strain>
    </source>
</reference>
<keyword evidence="1" id="KW-0238">DNA-binding</keyword>
<dbReference type="Pfam" id="PF23359">
    <property type="entry name" value="Lsr2_DNA-bd"/>
    <property type="match status" value="1"/>
</dbReference>
<organism evidence="4 5">
    <name type="scientific">Sphaerisporangium siamense</name>
    <dbReference type="NCBI Taxonomy" id="795645"/>
    <lineage>
        <taxon>Bacteria</taxon>
        <taxon>Bacillati</taxon>
        <taxon>Actinomycetota</taxon>
        <taxon>Actinomycetes</taxon>
        <taxon>Streptosporangiales</taxon>
        <taxon>Streptosporangiaceae</taxon>
        <taxon>Sphaerisporangium</taxon>
    </lineage>
</organism>
<gene>
    <name evidence="4" type="ORF">BJ982_004454</name>
</gene>
<sequence length="137" mass="15180">MATRTITVCDWHKGGKVEAVHHNTWTNLRGEPKQNDLCDEHQQEFVRAWDCIEQGSSSLATVSGSSRRAGNSRKANPARTSGPSESALIRAWARSVGEEVSEHGRVSFTVERKWKQAGRPNVLANSQVTDQGKRGRL</sequence>
<proteinExistence type="predicted"/>
<dbReference type="AlphaFoldDB" id="A0A7W7GBJ9"/>
<name>A0A7W7GBJ9_9ACTN</name>
<dbReference type="GO" id="GO:0016746">
    <property type="term" value="F:acyltransferase activity"/>
    <property type="evidence" value="ECO:0007669"/>
    <property type="project" value="InterPro"/>
</dbReference>